<keyword evidence="15" id="KW-1006">Bacterial flagellum protein export</keyword>
<evidence type="ECO:0000256" key="16">
    <source>
        <dbReference type="ARBA" id="ARBA00023310"/>
    </source>
</evidence>
<reference evidence="19 20" key="5">
    <citation type="journal article" date="2010" name="Appl. Environ. Microbiol.">
        <title>phrR-like gene praR of Azorhizobium caulinodans ORS571 is essential for symbiosis with Sesbania rostrata and is involved in expression of reb genes.</title>
        <authorList>
            <person name="Akiba N."/>
            <person name="Aono T."/>
            <person name="Toyazaki H."/>
            <person name="Sato S."/>
            <person name="Oyaizu H."/>
        </authorList>
    </citation>
    <scope>NUCLEOTIDE SEQUENCE [LARGE SCALE GENOMIC DNA]</scope>
    <source>
        <strain evidence="20">ATCC 43989 / DSM 5975 / JCM 20966 / LMG 6465 / NBRC 14845 / NCIMB 13405 / ORS 571</strain>
    </source>
</reference>
<keyword evidence="9" id="KW-0375">Hydrogen ion transport</keyword>
<dbReference type="KEGG" id="azc:AZC_0646"/>
<dbReference type="EMBL" id="AP009384">
    <property type="protein sequence ID" value="BAF86644.1"/>
    <property type="molecule type" value="Genomic_DNA"/>
</dbReference>
<organism evidence="19 20">
    <name type="scientific">Azorhizobium caulinodans (strain ATCC 43989 / DSM 5975 / JCM 20966 / LMG 6465 / NBRC 14845 / NCIMB 13405 / ORS 571)</name>
    <dbReference type="NCBI Taxonomy" id="438753"/>
    <lineage>
        <taxon>Bacteria</taxon>
        <taxon>Pseudomonadati</taxon>
        <taxon>Pseudomonadota</taxon>
        <taxon>Alphaproteobacteria</taxon>
        <taxon>Hyphomicrobiales</taxon>
        <taxon>Xanthobacteraceae</taxon>
        <taxon>Azorhizobium</taxon>
    </lineage>
</organism>
<keyword evidence="13" id="KW-1278">Translocase</keyword>
<evidence type="ECO:0000256" key="5">
    <source>
        <dbReference type="ARBA" id="ARBA00020580"/>
    </source>
</evidence>
<dbReference type="AlphaFoldDB" id="A8IPL4"/>
<dbReference type="InterPro" id="IPR003593">
    <property type="entry name" value="AAA+_ATPase"/>
</dbReference>
<dbReference type="CDD" id="cd01136">
    <property type="entry name" value="ATPase_flagellum-secretory_path_III"/>
    <property type="match status" value="1"/>
</dbReference>
<evidence type="ECO:0000256" key="14">
    <source>
        <dbReference type="ARBA" id="ARBA00023065"/>
    </source>
</evidence>
<dbReference type="Pfam" id="PF18269">
    <property type="entry name" value="T3SS_ATPase_C"/>
    <property type="match status" value="1"/>
</dbReference>
<feature type="domain" description="AAA+ ATPase" evidence="18">
    <location>
        <begin position="161"/>
        <end position="344"/>
    </location>
</feature>
<dbReference type="NCBIfam" id="TIGR03498">
    <property type="entry name" value="FliI_clade3"/>
    <property type="match status" value="1"/>
</dbReference>
<evidence type="ECO:0000256" key="17">
    <source>
        <dbReference type="ARBA" id="ARBA00034006"/>
    </source>
</evidence>
<dbReference type="EC" id="7.1.2.2" evidence="4"/>
<dbReference type="InterPro" id="IPR020003">
    <property type="entry name" value="ATPase_a/bsu_AS"/>
</dbReference>
<reference evidence="19 20" key="6">
    <citation type="journal article" date="2011" name="Appl. Environ. Microbiol.">
        <title>Involvement of the azorhizobial chromosome partition gene (parA) in the onset of bacteroid differentiation during Sesbania rostrata stem nodule development.</title>
        <authorList>
            <person name="Liu CT."/>
            <person name="Lee KB."/>
            <person name="Wang YS."/>
            <person name="Peng MH."/>
            <person name="Lee KT."/>
            <person name="Suzuki S."/>
            <person name="Suzuki T."/>
            <person name="Oyaizu H."/>
        </authorList>
    </citation>
    <scope>NUCLEOTIDE SEQUENCE [LARGE SCALE GENOMIC DNA]</scope>
    <source>
        <strain evidence="20">ATCC 43989 / DSM 5975 / JCM 20966 / LMG 6465 / NBRC 14845 / NCIMB 13405 / ORS 571</strain>
    </source>
</reference>
<dbReference type="Gene3D" id="3.40.50.12240">
    <property type="match status" value="1"/>
</dbReference>
<dbReference type="GO" id="GO:0009288">
    <property type="term" value="C:bacterial-type flagellum"/>
    <property type="evidence" value="ECO:0007669"/>
    <property type="project" value="InterPro"/>
</dbReference>
<evidence type="ECO:0000256" key="13">
    <source>
        <dbReference type="ARBA" id="ARBA00022967"/>
    </source>
</evidence>
<name>A8IPL4_AZOC5</name>
<evidence type="ECO:0000256" key="1">
    <source>
        <dbReference type="ARBA" id="ARBA00003290"/>
    </source>
</evidence>
<reference evidence="19 20" key="3">
    <citation type="journal article" date="2008" name="BMC Genomics">
        <title>The genome of the versatile nitrogen fixer Azorhizobium caulinodans ORS571.</title>
        <authorList>
            <person name="Lee KB."/>
            <person name="Backer P.D."/>
            <person name="Aono T."/>
            <person name="Liu CT."/>
            <person name="Suzuki S."/>
            <person name="Suzuki T."/>
            <person name="Kaneko T."/>
            <person name="Yamada M."/>
            <person name="Tabata S."/>
            <person name="Kupfer D.M."/>
            <person name="Najar F.Z."/>
            <person name="Wiley G.B."/>
            <person name="Roe B."/>
            <person name="Binnewies T.T."/>
            <person name="Ussery D.W."/>
            <person name="D'Haeze W."/>
            <person name="Herder J.D."/>
            <person name="Gevers D."/>
            <person name="Vereecke D."/>
            <person name="Holsters M."/>
            <person name="Oyaizu H."/>
        </authorList>
    </citation>
    <scope>NUCLEOTIDE SEQUENCE [LARGE SCALE GENOMIC DNA]</scope>
    <source>
        <strain evidence="20">ATCC 43989 / DSM 5975 / JCM 20966 / LMG 6465 / NBRC 14845 / NCIMB 13405 / ORS 571</strain>
    </source>
</reference>
<dbReference type="Proteomes" id="UP000000270">
    <property type="component" value="Chromosome"/>
</dbReference>
<keyword evidence="7" id="KW-0963">Cytoplasm</keyword>
<evidence type="ECO:0000256" key="10">
    <source>
        <dbReference type="ARBA" id="ARBA00022795"/>
    </source>
</evidence>
<dbReference type="GO" id="GO:0030254">
    <property type="term" value="P:protein secretion by the type III secretion system"/>
    <property type="evidence" value="ECO:0007669"/>
    <property type="project" value="InterPro"/>
</dbReference>
<dbReference type="HOGENOM" id="CLU_022398_5_1_5"/>
<comment type="catalytic activity">
    <reaction evidence="17">
        <text>ATP + H2O + cellular proteinSide 1 = ADP + phosphate + cellular proteinSide 2.</text>
        <dbReference type="EC" id="7.4.2.8"/>
    </reaction>
</comment>
<dbReference type="GO" id="GO:0016887">
    <property type="term" value="F:ATP hydrolysis activity"/>
    <property type="evidence" value="ECO:0007669"/>
    <property type="project" value="InterPro"/>
</dbReference>
<dbReference type="FunFam" id="3.40.50.12240:FF:000002">
    <property type="entry name" value="Flagellum-specific ATP synthase FliI"/>
    <property type="match status" value="1"/>
</dbReference>
<keyword evidence="20" id="KW-1185">Reference proteome</keyword>
<dbReference type="GO" id="GO:0005524">
    <property type="term" value="F:ATP binding"/>
    <property type="evidence" value="ECO:0007669"/>
    <property type="project" value="UniProtKB-KW"/>
</dbReference>
<reference evidence="19 20" key="1">
    <citation type="journal article" date="2007" name="Appl. Environ. Microbiol.">
        <title>Rhizobial factors required for stem nodule maturation and maintenance in Sesbania rostrata-Azorhizobium caulinodans ORS571 symbiosis.</title>
        <authorList>
            <person name="Suzuki S."/>
            <person name="Aono T."/>
            <person name="Lee KB."/>
            <person name="Suzuki T."/>
            <person name="Liu CT."/>
            <person name="Miwa H."/>
            <person name="Wakao S."/>
            <person name="Iki T."/>
            <person name="Oyaizu H."/>
        </authorList>
    </citation>
    <scope>NUCLEOTIDE SEQUENCE [LARGE SCALE GENOMIC DNA]</scope>
    <source>
        <strain evidence="20">ATCC 43989 / DSM 5975 / JCM 20966 / LMG 6465 / NBRC 14845 / NCIMB 13405 / ORS 571</strain>
    </source>
</reference>
<comment type="subcellular location">
    <subcellularLocation>
        <location evidence="2">Cytoplasm</location>
    </subcellularLocation>
</comment>
<keyword evidence="14" id="KW-0406">Ion transport</keyword>
<evidence type="ECO:0000313" key="20">
    <source>
        <dbReference type="Proteomes" id="UP000000270"/>
    </source>
</evidence>
<evidence type="ECO:0000256" key="9">
    <source>
        <dbReference type="ARBA" id="ARBA00022781"/>
    </source>
</evidence>
<evidence type="ECO:0000259" key="18">
    <source>
        <dbReference type="SMART" id="SM00382"/>
    </source>
</evidence>
<dbReference type="SUPFAM" id="SSF52540">
    <property type="entry name" value="P-loop containing nucleoside triphosphate hydrolases"/>
    <property type="match status" value="1"/>
</dbReference>
<comment type="similarity">
    <text evidence="3">Belongs to the ATPase alpha/beta chains family.</text>
</comment>
<comment type="function">
    <text evidence="1">Probable catalytic subunit of a protein translocase for flagellum-specific export, or a proton translocase involved in local circuits at the flagellum.</text>
</comment>
<evidence type="ECO:0000256" key="3">
    <source>
        <dbReference type="ARBA" id="ARBA00008936"/>
    </source>
</evidence>
<evidence type="ECO:0000256" key="11">
    <source>
        <dbReference type="ARBA" id="ARBA00022840"/>
    </source>
</evidence>
<proteinExistence type="inferred from homology"/>
<dbReference type="InterPro" id="IPR050053">
    <property type="entry name" value="ATPase_alpha/beta_chains"/>
</dbReference>
<evidence type="ECO:0000256" key="15">
    <source>
        <dbReference type="ARBA" id="ARBA00023225"/>
    </source>
</evidence>
<dbReference type="InterPro" id="IPR005714">
    <property type="entry name" value="ATPase_T3SS_FliI/YscN"/>
</dbReference>
<dbReference type="eggNOG" id="COG1157">
    <property type="taxonomic scope" value="Bacteria"/>
</dbReference>
<dbReference type="STRING" id="438753.AZC_0646"/>
<dbReference type="InterPro" id="IPR040627">
    <property type="entry name" value="T3SS_ATPase_C"/>
</dbReference>
<evidence type="ECO:0000256" key="4">
    <source>
        <dbReference type="ARBA" id="ARBA00012473"/>
    </source>
</evidence>
<gene>
    <name evidence="19" type="primary">fliI</name>
    <name evidence="19" type="ordered locus">AZC_0646</name>
</gene>
<evidence type="ECO:0000256" key="8">
    <source>
        <dbReference type="ARBA" id="ARBA00022741"/>
    </source>
</evidence>
<dbReference type="GO" id="GO:0030257">
    <property type="term" value="C:type III protein secretion system complex"/>
    <property type="evidence" value="ECO:0007669"/>
    <property type="project" value="InterPro"/>
</dbReference>
<keyword evidence="11" id="KW-0067">ATP-binding</keyword>
<keyword evidence="10" id="KW-1005">Bacterial flagellum biogenesis</keyword>
<evidence type="ECO:0000256" key="6">
    <source>
        <dbReference type="ARBA" id="ARBA00022448"/>
    </source>
</evidence>
<accession>A8IPL4</accession>
<keyword evidence="16" id="KW-0066">ATP synthesis</keyword>
<dbReference type="InterPro" id="IPR000194">
    <property type="entry name" value="ATPase_F1/V1/A1_a/bsu_nucl-bd"/>
</dbReference>
<evidence type="ECO:0000256" key="2">
    <source>
        <dbReference type="ARBA" id="ARBA00004496"/>
    </source>
</evidence>
<dbReference type="NCBIfam" id="TIGR01026">
    <property type="entry name" value="fliI_yscN"/>
    <property type="match status" value="1"/>
</dbReference>
<dbReference type="GO" id="GO:0008564">
    <property type="term" value="F:protein-exporting ATPase activity"/>
    <property type="evidence" value="ECO:0007669"/>
    <property type="project" value="UniProtKB-EC"/>
</dbReference>
<dbReference type="InterPro" id="IPR027417">
    <property type="entry name" value="P-loop_NTPase"/>
</dbReference>
<dbReference type="InterPro" id="IPR022426">
    <property type="entry name" value="FliI_clade3"/>
</dbReference>
<dbReference type="GO" id="GO:0044781">
    <property type="term" value="P:bacterial-type flagellum organization"/>
    <property type="evidence" value="ECO:0007669"/>
    <property type="project" value="UniProtKB-KW"/>
</dbReference>
<dbReference type="PANTHER" id="PTHR15184">
    <property type="entry name" value="ATP SYNTHASE"/>
    <property type="match status" value="1"/>
</dbReference>
<sequence length="440" mass="47303">MNALVRLQAAVESAMEDVPPLRVGGIVREVTPTYFRVSGISSYLRLGDRVGIDQDGRTRIGEVVRVDEAGAAVKPFDERVPVGMGSVAFRAGSLSLSPDRSWKGRVINALGVPLDGEGLLARGEHRMPMDAEPPPAMTRQRIQKGIRTGVRVIDLFTPLCEGQRMGIFAGSGVGKSTLLAMLARSAVFDTVVVGLVGERGREVREFLEGPLASNRHRSVVVVSTSDESPMMRRLAPQSALAVAEYFRDLGESVLLIIDSVTRYAHAARDVALAAGEPAVARGYAPSVFSTLPKLLERAGPGTEGAGCITAVFSVLVDGDDHNDPVADAIRGTLDGHIVLDRAIADQGRFPAVNVLGSISRLADHVWTPEERDLVRRLKSMVARFEDTRDLRLMGGYHAGSDPELDQAVALVPKIYEALRQYSDSPPSLDPFGELAQAIRG</sequence>
<evidence type="ECO:0000313" key="19">
    <source>
        <dbReference type="EMBL" id="BAF86644.1"/>
    </source>
</evidence>
<reference evidence="19 20" key="4">
    <citation type="journal article" date="2009" name="Appl. Environ. Microbiol.">
        <title>Comparative genome-wide transcriptional profiling of Azorhizobium caulinodans ORS571 grown under free-living and symbiotic conditions.</title>
        <authorList>
            <person name="Tsukada S."/>
            <person name="Aono T."/>
            <person name="Akiba N."/>
            <person name="Lee KB."/>
            <person name="Liu CT."/>
            <person name="Toyazaki H."/>
            <person name="Oyaizu H."/>
        </authorList>
    </citation>
    <scope>NUCLEOTIDE SEQUENCE [LARGE SCALE GENOMIC DNA]</scope>
    <source>
        <strain evidence="20">ATCC 43989 / DSM 5975 / JCM 20966 / LMG 6465 / NBRC 14845 / NCIMB 13405 / ORS 571</strain>
    </source>
</reference>
<evidence type="ECO:0000256" key="7">
    <source>
        <dbReference type="ARBA" id="ARBA00022490"/>
    </source>
</evidence>
<dbReference type="PANTHER" id="PTHR15184:SF9">
    <property type="entry name" value="SPI-1 TYPE 3 SECRETION SYSTEM ATPASE"/>
    <property type="match status" value="1"/>
</dbReference>
<reference evidence="20" key="2">
    <citation type="submission" date="2007-04" db="EMBL/GenBank/DDBJ databases">
        <title>Complete genome sequence of the nitrogen-fixing bacterium Azorhizobium caulinodans ORS571.</title>
        <authorList>
            <person name="Lee K.B."/>
            <person name="Backer P.D."/>
            <person name="Aono T."/>
            <person name="Liu C.T."/>
            <person name="Suzuki S."/>
            <person name="Suzuki T."/>
            <person name="Kaneko T."/>
            <person name="Yamada M."/>
            <person name="Tabata S."/>
            <person name="Kupfer D.M."/>
            <person name="Najar F.Z."/>
            <person name="Wiley G.B."/>
            <person name="Roe B."/>
            <person name="Binnewies T."/>
            <person name="Ussery D."/>
            <person name="Vereecke D."/>
            <person name="Gevers D."/>
            <person name="Holsters M."/>
            <person name="Oyaizu H."/>
        </authorList>
    </citation>
    <scope>NUCLEOTIDE SEQUENCE [LARGE SCALE GENOMIC DNA]</scope>
    <source>
        <strain evidence="20">ATCC 43989 / DSM 5975 / JCM 20966 / LMG 6465 / NBRC 14845 / NCIMB 13405 / ORS 571</strain>
    </source>
</reference>
<dbReference type="GO" id="GO:0005737">
    <property type="term" value="C:cytoplasm"/>
    <property type="evidence" value="ECO:0007669"/>
    <property type="project" value="UniProtKB-SubCell"/>
</dbReference>
<protein>
    <recommendedName>
        <fullName evidence="5">Flagellum-specific ATP synthase</fullName>
        <ecNumber evidence="4">7.1.2.2</ecNumber>
    </recommendedName>
</protein>
<evidence type="ECO:0000256" key="12">
    <source>
        <dbReference type="ARBA" id="ARBA00022927"/>
    </source>
</evidence>
<dbReference type="SMART" id="SM00382">
    <property type="entry name" value="AAA"/>
    <property type="match status" value="1"/>
</dbReference>
<keyword evidence="6" id="KW-0813">Transport</keyword>
<dbReference type="Pfam" id="PF00006">
    <property type="entry name" value="ATP-synt_ab"/>
    <property type="match status" value="1"/>
</dbReference>
<dbReference type="PROSITE" id="PS00152">
    <property type="entry name" value="ATPASE_ALPHA_BETA"/>
    <property type="match status" value="1"/>
</dbReference>
<keyword evidence="12" id="KW-0653">Protein transport</keyword>
<dbReference type="GO" id="GO:0046933">
    <property type="term" value="F:proton-transporting ATP synthase activity, rotational mechanism"/>
    <property type="evidence" value="ECO:0007669"/>
    <property type="project" value="TreeGrafter"/>
</dbReference>
<dbReference type="RefSeq" id="WP_012169177.1">
    <property type="nucleotide sequence ID" value="NC_009937.1"/>
</dbReference>
<keyword evidence="8" id="KW-0547">Nucleotide-binding</keyword>